<comment type="caution">
    <text evidence="3">The sequence shown here is derived from an EMBL/GenBank/DDBJ whole genome shotgun (WGS) entry which is preliminary data.</text>
</comment>
<reference evidence="4" key="1">
    <citation type="journal article" date="2019" name="Int. J. Syst. Evol. Microbiol.">
        <title>The Global Catalogue of Microorganisms (GCM) 10K type strain sequencing project: providing services to taxonomists for standard genome sequencing and annotation.</title>
        <authorList>
            <consortium name="The Broad Institute Genomics Platform"/>
            <consortium name="The Broad Institute Genome Sequencing Center for Infectious Disease"/>
            <person name="Wu L."/>
            <person name="Ma J."/>
        </authorList>
    </citation>
    <scope>NUCLEOTIDE SEQUENCE [LARGE SCALE GENOMIC DNA]</scope>
    <source>
        <strain evidence="4">CGMCC 1.10759</strain>
    </source>
</reference>
<name>A0ABV8SS21_9GAMM</name>
<keyword evidence="4" id="KW-1185">Reference proteome</keyword>
<keyword evidence="3" id="KW-0547">Nucleotide-binding</keyword>
<protein>
    <submittedName>
        <fullName evidence="3">ATP-binding protein</fullName>
    </submittedName>
</protein>
<evidence type="ECO:0000256" key="1">
    <source>
        <dbReference type="SAM" id="Coils"/>
    </source>
</evidence>
<dbReference type="PANTHER" id="PTHR30121:SF6">
    <property type="entry name" value="SLR6007 PROTEIN"/>
    <property type="match status" value="1"/>
</dbReference>
<keyword evidence="3" id="KW-0067">ATP-binding</keyword>
<accession>A0ABV8SS21</accession>
<sequence length="840" mass="91245">MATLPSYEALGSFYLGREYDAERGADRPDLLLYDSRDLTTHAVCVGMTGSGKTGLCLSLLEEAAIDGVPAIAIDPKGDLGNLLLSFPSLRPEDFAPWIDTGAAARQGLKPEDAATKTAETWRKGLADWDQDGGRIARFRDAVELAIYTPGSEAGRPLSVLQSFTAPPEEQRLDSGALRERISATVGGLLGLAGIEADPLQSREHILLSTLFEQTWTAGRDLSLAALIQGIQKPPFDKVGVFDLETFYPSKERLQLAMSLNNLIAAPSFAPWMKGEPLDVQRLLFTAEGKPRISIISIAHLGDAERMFVVTLLLGEIVAWMRRQSGTSSLRALLYMDEIFGYFPPTASPPSKLPLLTLMKQARAFGLGVVLATQNPVDLDYKGLSNAGTWFIGRLQTERDKARVIDGLLGAGGEGLDKGQLEKLLANLGNRVFLMRNVHDAAPVLFRTRWTLSYLRGPLTLQEIAKLSRSATSSSSSAAQPSSSDSAATQTSARGSAAAQTSTSFGSAAAQKISPASPDQPSAGRNINAAADTSRTSEASSESDKPVVPAGITELYLETSQADARYLPRILGIARLHFVDKTAGLDVWETRSYIAPLDDNEANVDWSQAHVGADLQKQLSTSPPDHARYAEVPAALLRAPNYRSWQKELVSHLYSNAELPIFHCPSVGQSVAPGTSEGDFRAKLGLTLREKRDAEIEKLRKKYAPKLTTLQDQLRRADERVERERSDLSQHKMQTAISVGTSILGALLGRKAMSVTNAQRVGTAARSAGRLGKEGNDVDRAEENREVIQQRLTEMQNELESEVTRLRSELDPTTVAIDQTAVKPRKTDIDVRTIALLWVPS</sequence>
<dbReference type="RefSeq" id="WP_380597861.1">
    <property type="nucleotide sequence ID" value="NZ_JBHSDU010000003.1"/>
</dbReference>
<dbReference type="InterPro" id="IPR027417">
    <property type="entry name" value="P-loop_NTPase"/>
</dbReference>
<feature type="compositionally biased region" description="Low complexity" evidence="2">
    <location>
        <begin position="471"/>
        <end position="492"/>
    </location>
</feature>
<organism evidence="3 4">
    <name type="scientific">Steroidobacter flavus</name>
    <dbReference type="NCBI Taxonomy" id="1842136"/>
    <lineage>
        <taxon>Bacteria</taxon>
        <taxon>Pseudomonadati</taxon>
        <taxon>Pseudomonadota</taxon>
        <taxon>Gammaproteobacteria</taxon>
        <taxon>Steroidobacterales</taxon>
        <taxon>Steroidobacteraceae</taxon>
        <taxon>Steroidobacter</taxon>
    </lineage>
</organism>
<feature type="region of interest" description="Disordered" evidence="2">
    <location>
        <begin position="471"/>
        <end position="546"/>
    </location>
</feature>
<keyword evidence="1" id="KW-0175">Coiled coil</keyword>
<dbReference type="InterPro" id="IPR051162">
    <property type="entry name" value="T4SS_component"/>
</dbReference>
<feature type="compositionally biased region" description="Polar residues" evidence="2">
    <location>
        <begin position="516"/>
        <end position="539"/>
    </location>
</feature>
<dbReference type="Proteomes" id="UP001595904">
    <property type="component" value="Unassembled WGS sequence"/>
</dbReference>
<gene>
    <name evidence="3" type="ORF">ACFPN2_15000</name>
</gene>
<dbReference type="SUPFAM" id="SSF52540">
    <property type="entry name" value="P-loop containing nucleoside triphosphate hydrolases"/>
    <property type="match status" value="1"/>
</dbReference>
<dbReference type="EMBL" id="JBHSDU010000003">
    <property type="protein sequence ID" value="MFC4310399.1"/>
    <property type="molecule type" value="Genomic_DNA"/>
</dbReference>
<evidence type="ECO:0000313" key="4">
    <source>
        <dbReference type="Proteomes" id="UP001595904"/>
    </source>
</evidence>
<dbReference type="Gene3D" id="3.40.50.300">
    <property type="entry name" value="P-loop containing nucleotide triphosphate hydrolases"/>
    <property type="match status" value="2"/>
</dbReference>
<feature type="coiled-coil region" evidence="1">
    <location>
        <begin position="777"/>
        <end position="808"/>
    </location>
</feature>
<evidence type="ECO:0000313" key="3">
    <source>
        <dbReference type="EMBL" id="MFC4310399.1"/>
    </source>
</evidence>
<dbReference type="GO" id="GO:0005524">
    <property type="term" value="F:ATP binding"/>
    <property type="evidence" value="ECO:0007669"/>
    <property type="project" value="UniProtKB-KW"/>
</dbReference>
<proteinExistence type="predicted"/>
<dbReference type="PANTHER" id="PTHR30121">
    <property type="entry name" value="UNCHARACTERIZED PROTEIN YJGR-RELATED"/>
    <property type="match status" value="1"/>
</dbReference>
<evidence type="ECO:0000256" key="2">
    <source>
        <dbReference type="SAM" id="MobiDB-lite"/>
    </source>
</evidence>
<feature type="coiled-coil region" evidence="1">
    <location>
        <begin position="706"/>
        <end position="733"/>
    </location>
</feature>